<dbReference type="Gene3D" id="1.10.10.10">
    <property type="entry name" value="Winged helix-like DNA-binding domain superfamily/Winged helix DNA-binding domain"/>
    <property type="match status" value="1"/>
</dbReference>
<dbReference type="SUPFAM" id="SSF46785">
    <property type="entry name" value="Winged helix' DNA-binding domain"/>
    <property type="match status" value="1"/>
</dbReference>
<reference evidence="4" key="1">
    <citation type="submission" date="2013-03" db="EMBL/GenBank/DDBJ databases">
        <title>Genome sequence of Chthonomonas calidirosea, the first sequenced genome from the Armatimonadetes phylum (formally candidate division OP10).</title>
        <authorList>
            <person name="Lee K.C.Y."/>
            <person name="Morgan X.C."/>
            <person name="Dunfield P.F."/>
            <person name="Tamas I."/>
            <person name="Houghton K.M."/>
            <person name="Vyssotski M."/>
            <person name="Ryan J.L.J."/>
            <person name="Lagutin K."/>
            <person name="McDonald I.R."/>
            <person name="Stott M.B."/>
        </authorList>
    </citation>
    <scope>NUCLEOTIDE SEQUENCE [LARGE SCALE GENOMIC DNA]</scope>
    <source>
        <strain evidence="4">DSM 23976 / ICMP 18418 / T49</strain>
    </source>
</reference>
<protein>
    <submittedName>
        <fullName evidence="3">Transcriptional regulators</fullName>
    </submittedName>
</protein>
<dbReference type="InterPro" id="IPR036388">
    <property type="entry name" value="WH-like_DNA-bd_sf"/>
</dbReference>
<dbReference type="RefSeq" id="WP_016483635.1">
    <property type="nucleotide sequence ID" value="NC_021487.1"/>
</dbReference>
<dbReference type="EMBL" id="HF951689">
    <property type="protein sequence ID" value="CCW36116.1"/>
    <property type="molecule type" value="Genomic_DNA"/>
</dbReference>
<dbReference type="GO" id="GO:0003700">
    <property type="term" value="F:DNA-binding transcription factor activity"/>
    <property type="evidence" value="ECO:0007669"/>
    <property type="project" value="InterPro"/>
</dbReference>
<dbReference type="FunCoup" id="S0EWE4">
    <property type="interactions" value="18"/>
</dbReference>
<evidence type="ECO:0000313" key="4">
    <source>
        <dbReference type="Proteomes" id="UP000014227"/>
    </source>
</evidence>
<dbReference type="InterPro" id="IPR039422">
    <property type="entry name" value="MarR/SlyA-like"/>
</dbReference>
<organism evidence="3 4">
    <name type="scientific">Chthonomonas calidirosea (strain DSM 23976 / ICMP 18418 / T49)</name>
    <dbReference type="NCBI Taxonomy" id="1303518"/>
    <lineage>
        <taxon>Bacteria</taxon>
        <taxon>Bacillati</taxon>
        <taxon>Armatimonadota</taxon>
        <taxon>Chthonomonadia</taxon>
        <taxon>Chthonomonadales</taxon>
        <taxon>Chthonomonadaceae</taxon>
        <taxon>Chthonomonas</taxon>
    </lineage>
</organism>
<keyword evidence="4" id="KW-1185">Reference proteome</keyword>
<dbReference type="Pfam" id="PF12802">
    <property type="entry name" value="MarR_2"/>
    <property type="match status" value="1"/>
</dbReference>
<dbReference type="SMART" id="SM00347">
    <property type="entry name" value="HTH_MARR"/>
    <property type="match status" value="1"/>
</dbReference>
<dbReference type="HOGENOM" id="CLU_120009_0_0_0"/>
<evidence type="ECO:0000313" key="3">
    <source>
        <dbReference type="EMBL" id="CCW36116.1"/>
    </source>
</evidence>
<dbReference type="PATRIC" id="fig|1303518.3.peg.2401"/>
<sequence>MNQHSDRLFEALEKEDYETLASFRYALRRFLKFSEQAAESKGLTPRQHQALLAIKGYPGRDYVTNGELAERLQIHHQSAVGLVNRLQRMGLVERTAAEDDRRKSYIRLTRQGADILEQLTAAHKRELLAIASHLEQLLRHLQKSQEPHSSDENFLKCAREDRQL</sequence>
<dbReference type="PANTHER" id="PTHR33164:SF43">
    <property type="entry name" value="HTH-TYPE TRANSCRIPTIONAL REPRESSOR YETL"/>
    <property type="match status" value="1"/>
</dbReference>
<accession>S0EWE4</accession>
<dbReference type="InParanoid" id="S0EWE4"/>
<gene>
    <name evidence="3" type="ORF">CCALI_02310</name>
</gene>
<proteinExistence type="predicted"/>
<feature type="region of interest" description="Disordered" evidence="1">
    <location>
        <begin position="143"/>
        <end position="164"/>
    </location>
</feature>
<dbReference type="eggNOG" id="COG1846">
    <property type="taxonomic scope" value="Bacteria"/>
</dbReference>
<dbReference type="GO" id="GO:0006950">
    <property type="term" value="P:response to stress"/>
    <property type="evidence" value="ECO:0007669"/>
    <property type="project" value="TreeGrafter"/>
</dbReference>
<dbReference type="PRINTS" id="PR00598">
    <property type="entry name" value="HTHMARR"/>
</dbReference>
<dbReference type="Proteomes" id="UP000014227">
    <property type="component" value="Chromosome I"/>
</dbReference>
<name>S0EWE4_CHTCT</name>
<evidence type="ECO:0000256" key="1">
    <source>
        <dbReference type="SAM" id="MobiDB-lite"/>
    </source>
</evidence>
<dbReference type="InterPro" id="IPR036390">
    <property type="entry name" value="WH_DNA-bd_sf"/>
</dbReference>
<feature type="domain" description="HTH marR-type" evidence="2">
    <location>
        <begin position="13"/>
        <end position="164"/>
    </location>
</feature>
<evidence type="ECO:0000259" key="2">
    <source>
        <dbReference type="PROSITE" id="PS50995"/>
    </source>
</evidence>
<dbReference type="AlphaFoldDB" id="S0EWE4"/>
<dbReference type="STRING" id="454171.CP488_01785"/>
<dbReference type="InterPro" id="IPR000835">
    <property type="entry name" value="HTH_MarR-typ"/>
</dbReference>
<dbReference type="OrthoDB" id="9807800at2"/>
<dbReference type="PANTHER" id="PTHR33164">
    <property type="entry name" value="TRANSCRIPTIONAL REGULATOR, MARR FAMILY"/>
    <property type="match status" value="1"/>
</dbReference>
<dbReference type="PROSITE" id="PS50995">
    <property type="entry name" value="HTH_MARR_2"/>
    <property type="match status" value="1"/>
</dbReference>
<dbReference type="KEGG" id="ccz:CCALI_02310"/>